<comment type="caution">
    <text evidence="1">The sequence shown here is derived from an EMBL/GenBank/DDBJ whole genome shotgun (WGS) entry which is preliminary data.</text>
</comment>
<reference evidence="1" key="1">
    <citation type="submission" date="2020-03" db="EMBL/GenBank/DDBJ databases">
        <title>A high-quality chromosome-level genome assembly of a woody plant with both climbing and erect habits, Rhamnella rubrinervis.</title>
        <authorList>
            <person name="Lu Z."/>
            <person name="Yang Y."/>
            <person name="Zhu X."/>
            <person name="Sun Y."/>
        </authorList>
    </citation>
    <scope>NUCLEOTIDE SEQUENCE</scope>
    <source>
        <strain evidence="1">BYM</strain>
        <tissue evidence="1">Leaf</tissue>
    </source>
</reference>
<sequence length="146" mass="16796">MIKADIPSILSTRHALPRRGIAFEKMRSLSAEMGKSGLCPMDGVRFYEIAFKLGLRLPFHASLTCRAERVDMHSSSEANQTLAERRTVTKFGKSRYFFIRKEVIRSVGFVRVDIRRHSEKEVFTHFTEHSSLLTSQDQTYSPFVQP</sequence>
<dbReference type="EMBL" id="VOIH02000001">
    <property type="protein sequence ID" value="KAF3455506.1"/>
    <property type="molecule type" value="Genomic_DNA"/>
</dbReference>
<accession>A0A8K0HMA1</accession>
<proteinExistence type="predicted"/>
<evidence type="ECO:0000313" key="1">
    <source>
        <dbReference type="EMBL" id="KAF3455506.1"/>
    </source>
</evidence>
<organism evidence="1 2">
    <name type="scientific">Rhamnella rubrinervis</name>
    <dbReference type="NCBI Taxonomy" id="2594499"/>
    <lineage>
        <taxon>Eukaryota</taxon>
        <taxon>Viridiplantae</taxon>
        <taxon>Streptophyta</taxon>
        <taxon>Embryophyta</taxon>
        <taxon>Tracheophyta</taxon>
        <taxon>Spermatophyta</taxon>
        <taxon>Magnoliopsida</taxon>
        <taxon>eudicotyledons</taxon>
        <taxon>Gunneridae</taxon>
        <taxon>Pentapetalae</taxon>
        <taxon>rosids</taxon>
        <taxon>fabids</taxon>
        <taxon>Rosales</taxon>
        <taxon>Rhamnaceae</taxon>
        <taxon>rhamnoid group</taxon>
        <taxon>Rhamneae</taxon>
        <taxon>Rhamnella</taxon>
    </lineage>
</organism>
<name>A0A8K0HMA1_9ROSA</name>
<dbReference type="AlphaFoldDB" id="A0A8K0HMA1"/>
<gene>
    <name evidence="1" type="ORF">FNV43_RR00136</name>
</gene>
<evidence type="ECO:0000313" key="2">
    <source>
        <dbReference type="Proteomes" id="UP000796880"/>
    </source>
</evidence>
<keyword evidence="2" id="KW-1185">Reference proteome</keyword>
<protein>
    <submittedName>
        <fullName evidence="1">Uncharacterized protein</fullName>
    </submittedName>
</protein>
<dbReference type="Proteomes" id="UP000796880">
    <property type="component" value="Unassembled WGS sequence"/>
</dbReference>